<evidence type="ECO:0000313" key="3">
    <source>
        <dbReference type="Proteomes" id="UP000555407"/>
    </source>
</evidence>
<name>A0A7X6A1N2_9ACTN</name>
<feature type="transmembrane region" description="Helical" evidence="1">
    <location>
        <begin position="55"/>
        <end position="74"/>
    </location>
</feature>
<keyword evidence="1" id="KW-0472">Membrane</keyword>
<accession>A0A7X6A1N2</accession>
<keyword evidence="1" id="KW-1133">Transmembrane helix</keyword>
<keyword evidence="1" id="KW-0812">Transmembrane</keyword>
<gene>
    <name evidence="2" type="ORF">BJY22_004103</name>
</gene>
<evidence type="ECO:0000256" key="1">
    <source>
        <dbReference type="SAM" id="Phobius"/>
    </source>
</evidence>
<reference evidence="2 3" key="1">
    <citation type="submission" date="2020-03" db="EMBL/GenBank/DDBJ databases">
        <title>Sequencing the genomes of 1000 actinobacteria strains.</title>
        <authorList>
            <person name="Klenk H.-P."/>
        </authorList>
    </citation>
    <scope>NUCLEOTIDE SEQUENCE [LARGE SCALE GENOMIC DNA]</scope>
    <source>
        <strain evidence="2 3">DSM 45490</strain>
    </source>
</reference>
<protein>
    <submittedName>
        <fullName evidence="2">Uncharacterized protein</fullName>
    </submittedName>
</protein>
<dbReference type="AlphaFoldDB" id="A0A7X6A1N2"/>
<dbReference type="RefSeq" id="WP_167209138.1">
    <property type="nucleotide sequence ID" value="NZ_JAASRO010000001.1"/>
</dbReference>
<proteinExistence type="predicted"/>
<sequence>MIHIVRDIMNVTRYRRRSAGLLLTVVVMLGAATTVGLVSGGEGALILLLGLRKCVPLLGSLALAALTGAVLLGLRGSTLRVPLVTMLLVVGAPTLLLGGAIHEVTITPDGRPDRVVSVG</sequence>
<dbReference type="Proteomes" id="UP000555407">
    <property type="component" value="Unassembled WGS sequence"/>
</dbReference>
<dbReference type="EMBL" id="JAASRO010000001">
    <property type="protein sequence ID" value="NIK58386.1"/>
    <property type="molecule type" value="Genomic_DNA"/>
</dbReference>
<keyword evidence="3" id="KW-1185">Reference proteome</keyword>
<evidence type="ECO:0000313" key="2">
    <source>
        <dbReference type="EMBL" id="NIK58386.1"/>
    </source>
</evidence>
<feature type="transmembrane region" description="Helical" evidence="1">
    <location>
        <begin position="21"/>
        <end position="49"/>
    </location>
</feature>
<comment type="caution">
    <text evidence="2">The sequence shown here is derived from an EMBL/GenBank/DDBJ whole genome shotgun (WGS) entry which is preliminary data.</text>
</comment>
<feature type="transmembrane region" description="Helical" evidence="1">
    <location>
        <begin position="81"/>
        <end position="101"/>
    </location>
</feature>
<organism evidence="2 3">
    <name type="scientific">Kribbella shirazensis</name>
    <dbReference type="NCBI Taxonomy" id="1105143"/>
    <lineage>
        <taxon>Bacteria</taxon>
        <taxon>Bacillati</taxon>
        <taxon>Actinomycetota</taxon>
        <taxon>Actinomycetes</taxon>
        <taxon>Propionibacteriales</taxon>
        <taxon>Kribbellaceae</taxon>
        <taxon>Kribbella</taxon>
    </lineage>
</organism>